<evidence type="ECO:0000313" key="5">
    <source>
        <dbReference type="Proteomes" id="UP000253083"/>
    </source>
</evidence>
<evidence type="ECO:0000259" key="3">
    <source>
        <dbReference type="Pfam" id="PF00685"/>
    </source>
</evidence>
<comment type="caution">
    <text evidence="4">The sequence shown here is derived from an EMBL/GenBank/DDBJ whole genome shotgun (WGS) entry which is preliminary data.</text>
</comment>
<dbReference type="OrthoDB" id="9075305at2"/>
<dbReference type="InterPro" id="IPR037359">
    <property type="entry name" value="NST/OST"/>
</dbReference>
<dbReference type="PANTHER" id="PTHR10605:SF56">
    <property type="entry name" value="BIFUNCTIONAL HEPARAN SULFATE N-DEACETYLASE_N-SULFOTRANSFERASE"/>
    <property type="match status" value="1"/>
</dbReference>
<dbReference type="InParanoid" id="A0A395JMJ9"/>
<accession>A0A395JMJ9</accession>
<evidence type="ECO:0000313" key="4">
    <source>
        <dbReference type="EMBL" id="RBP52871.1"/>
    </source>
</evidence>
<dbReference type="InterPro" id="IPR000863">
    <property type="entry name" value="Sulfotransferase_dom"/>
</dbReference>
<feature type="domain" description="Sulfotransferase" evidence="3">
    <location>
        <begin position="5"/>
        <end position="195"/>
    </location>
</feature>
<dbReference type="Gene3D" id="3.40.50.300">
    <property type="entry name" value="P-loop containing nucleotide triphosphate hydrolases"/>
    <property type="match status" value="1"/>
</dbReference>
<dbReference type="Pfam" id="PF00685">
    <property type="entry name" value="Sulfotransfer_1"/>
    <property type="match status" value="1"/>
</dbReference>
<organism evidence="4 5">
    <name type="scientific">Arenicella xantha</name>
    <dbReference type="NCBI Taxonomy" id="644221"/>
    <lineage>
        <taxon>Bacteria</taxon>
        <taxon>Pseudomonadati</taxon>
        <taxon>Pseudomonadota</taxon>
        <taxon>Gammaproteobacteria</taxon>
        <taxon>Arenicellales</taxon>
        <taxon>Arenicellaceae</taxon>
        <taxon>Arenicella</taxon>
    </lineage>
</organism>
<evidence type="ECO:0000256" key="1">
    <source>
        <dbReference type="ARBA" id="ARBA00022679"/>
    </source>
</evidence>
<reference evidence="4 5" key="1">
    <citation type="submission" date="2018-06" db="EMBL/GenBank/DDBJ databases">
        <title>Genomic Encyclopedia of Type Strains, Phase IV (KMG-IV): sequencing the most valuable type-strain genomes for metagenomic binning, comparative biology and taxonomic classification.</title>
        <authorList>
            <person name="Goeker M."/>
        </authorList>
    </citation>
    <scope>NUCLEOTIDE SEQUENCE [LARGE SCALE GENOMIC DNA]</scope>
    <source>
        <strain evidence="4 5">DSM 24032</strain>
    </source>
</reference>
<name>A0A395JMJ9_9GAMM</name>
<gene>
    <name evidence="4" type="ORF">DFR28_101255</name>
</gene>
<dbReference type="PANTHER" id="PTHR10605">
    <property type="entry name" value="HEPARAN SULFATE SULFOTRANSFERASE"/>
    <property type="match status" value="1"/>
</dbReference>
<keyword evidence="5" id="KW-1185">Reference proteome</keyword>
<dbReference type="SUPFAM" id="SSF52540">
    <property type="entry name" value="P-loop containing nucleoside triphosphate hydrolases"/>
    <property type="match status" value="1"/>
</dbReference>
<sequence>MTMPNFLIVGAVKAGTTSLYHYLSQHPDIFLPNQKEPHHFAPTKWCGYPAMALDDYETLFEKTDTYTARGEASTGYLYYPESPNLIHQALPDCKIVVILRDPTVRAYSGYMHEVREGLEQHSFEQALAQEQQATRFVRGGEFSFNYLKQGLVCDNIQRYIELFGTHQVHVCWFDDLVNKPHTLMQALFDFLNVDEHFQGEWDYRYNPSGQPKFKALHTLIDGEGTVANWLRARFSGNRKSHRQASLWHRVRDWNLASGERPTLDPSTERLLRSYFQSEVRNLEALLNRDLSEWLN</sequence>
<dbReference type="InterPro" id="IPR027417">
    <property type="entry name" value="P-loop_NTPase"/>
</dbReference>
<keyword evidence="2" id="KW-0325">Glycoprotein</keyword>
<keyword evidence="1 4" id="KW-0808">Transferase</keyword>
<dbReference type="AlphaFoldDB" id="A0A395JMJ9"/>
<proteinExistence type="predicted"/>
<dbReference type="EMBL" id="QNRT01000001">
    <property type="protein sequence ID" value="RBP52871.1"/>
    <property type="molecule type" value="Genomic_DNA"/>
</dbReference>
<evidence type="ECO:0000256" key="2">
    <source>
        <dbReference type="ARBA" id="ARBA00023180"/>
    </source>
</evidence>
<dbReference type="Proteomes" id="UP000253083">
    <property type="component" value="Unassembled WGS sequence"/>
</dbReference>
<protein>
    <submittedName>
        <fullName evidence="4">Sulfotransferase domain-containing protein</fullName>
    </submittedName>
</protein>
<dbReference type="GO" id="GO:0008146">
    <property type="term" value="F:sulfotransferase activity"/>
    <property type="evidence" value="ECO:0007669"/>
    <property type="project" value="InterPro"/>
</dbReference>